<keyword evidence="4" id="KW-1185">Reference proteome</keyword>
<feature type="compositionally biased region" description="Basic and acidic residues" evidence="1">
    <location>
        <begin position="72"/>
        <end position="93"/>
    </location>
</feature>
<dbReference type="Proteomes" id="UP000198921">
    <property type="component" value="Unassembled WGS sequence"/>
</dbReference>
<evidence type="ECO:0000259" key="2">
    <source>
        <dbReference type="Pfam" id="PF00561"/>
    </source>
</evidence>
<dbReference type="Gene3D" id="3.40.50.1820">
    <property type="entry name" value="alpha/beta hydrolase"/>
    <property type="match status" value="1"/>
</dbReference>
<protein>
    <submittedName>
        <fullName evidence="3">Pimeloyl-ACP methyl ester carboxylesterase</fullName>
    </submittedName>
</protein>
<dbReference type="AlphaFoldDB" id="A0A1H3QL08"/>
<feature type="region of interest" description="Disordered" evidence="1">
    <location>
        <begin position="1"/>
        <end position="21"/>
    </location>
</feature>
<dbReference type="SUPFAM" id="SSF53474">
    <property type="entry name" value="alpha/beta-Hydrolases"/>
    <property type="match status" value="1"/>
</dbReference>
<accession>A0A1H3QL08</accession>
<proteinExistence type="predicted"/>
<gene>
    <name evidence="3" type="ORF">SAMN05660209_04807</name>
</gene>
<evidence type="ECO:0000256" key="1">
    <source>
        <dbReference type="SAM" id="MobiDB-lite"/>
    </source>
</evidence>
<feature type="domain" description="AB hydrolase-1" evidence="2">
    <location>
        <begin position="48"/>
        <end position="171"/>
    </location>
</feature>
<dbReference type="GO" id="GO:0004806">
    <property type="term" value="F:triacylglycerol lipase activity"/>
    <property type="evidence" value="ECO:0007669"/>
    <property type="project" value="TreeGrafter"/>
</dbReference>
<dbReference type="InterPro" id="IPR000073">
    <property type="entry name" value="AB_hydrolase_1"/>
</dbReference>
<dbReference type="PANTHER" id="PTHR43433">
    <property type="entry name" value="HYDROLASE, ALPHA/BETA FOLD FAMILY PROTEIN"/>
    <property type="match status" value="1"/>
</dbReference>
<sequence>MSPAADAGLPGMTAPQTHTLETRGAVLTYDVRPGTQASEPPLLLIGSPMGASGFASLAERFPERTVVTYDPRGADRSRRTDGAAESTPEEHADDLSRLVDALGAGPVDVFASSGGAVNALVLVARHPEQVRTLVAHEPPAVQLLPDREPALAACRHVAETYRRAGHGAGMAEFIRLVMHSGPTDGFTEQPSADPAAFGLPAEDDGSRDDVLLGQNLLTSTSYEHDVDALRRVPTRVVAAVGVGSAGQLAHRGGLALADRLGTTAVEFPGDHGSFLDSGYGPPPDVDAVAGRLRDVLAGDRDTVTQGG</sequence>
<evidence type="ECO:0000313" key="4">
    <source>
        <dbReference type="Proteomes" id="UP000198921"/>
    </source>
</evidence>
<dbReference type="PANTHER" id="PTHR43433:SF5">
    <property type="entry name" value="AB HYDROLASE-1 DOMAIN-CONTAINING PROTEIN"/>
    <property type="match status" value="1"/>
</dbReference>
<feature type="region of interest" description="Disordered" evidence="1">
    <location>
        <begin position="182"/>
        <end position="204"/>
    </location>
</feature>
<evidence type="ECO:0000313" key="3">
    <source>
        <dbReference type="EMBL" id="SDZ14212.1"/>
    </source>
</evidence>
<reference evidence="4" key="1">
    <citation type="submission" date="2016-10" db="EMBL/GenBank/DDBJ databases">
        <authorList>
            <person name="Varghese N."/>
            <person name="Submissions S."/>
        </authorList>
    </citation>
    <scope>NUCLEOTIDE SEQUENCE [LARGE SCALE GENOMIC DNA]</scope>
    <source>
        <strain evidence="4">DSM 45422</strain>
    </source>
</reference>
<organism evidence="3 4">
    <name type="scientific">Geodermatophilus africanus</name>
    <dbReference type="NCBI Taxonomy" id="1137993"/>
    <lineage>
        <taxon>Bacteria</taxon>
        <taxon>Bacillati</taxon>
        <taxon>Actinomycetota</taxon>
        <taxon>Actinomycetes</taxon>
        <taxon>Geodermatophilales</taxon>
        <taxon>Geodermatophilaceae</taxon>
        <taxon>Geodermatophilus</taxon>
    </lineage>
</organism>
<dbReference type="GO" id="GO:0046503">
    <property type="term" value="P:glycerolipid catabolic process"/>
    <property type="evidence" value="ECO:0007669"/>
    <property type="project" value="TreeGrafter"/>
</dbReference>
<dbReference type="InterPro" id="IPR050471">
    <property type="entry name" value="AB_hydrolase"/>
</dbReference>
<dbReference type="Pfam" id="PF00561">
    <property type="entry name" value="Abhydrolase_1"/>
    <property type="match status" value="1"/>
</dbReference>
<dbReference type="InterPro" id="IPR029058">
    <property type="entry name" value="AB_hydrolase_fold"/>
</dbReference>
<name>A0A1H3QL08_9ACTN</name>
<dbReference type="STRING" id="1137993.SAMN05660209_04807"/>
<dbReference type="RefSeq" id="WP_244522773.1">
    <property type="nucleotide sequence ID" value="NZ_FNOT01000024.1"/>
</dbReference>
<feature type="region of interest" description="Disordered" evidence="1">
    <location>
        <begin position="69"/>
        <end position="93"/>
    </location>
</feature>
<dbReference type="EMBL" id="FNOT01000024">
    <property type="protein sequence ID" value="SDZ14212.1"/>
    <property type="molecule type" value="Genomic_DNA"/>
</dbReference>